<reference evidence="1 2" key="1">
    <citation type="submission" date="2013-02" db="EMBL/GenBank/DDBJ databases">
        <authorList>
            <person name="Genoscope - CEA"/>
        </authorList>
    </citation>
    <scope>NUCLEOTIDE SEQUENCE [LARGE SCALE GENOMIC DNA]</scope>
    <source>
        <strain evidence="1 2">STM 2683</strain>
    </source>
</reference>
<evidence type="ECO:0000313" key="2">
    <source>
        <dbReference type="Proteomes" id="UP000012062"/>
    </source>
</evidence>
<sequence>MRHPLSKNLSASPAANVAWAFDKSRRKGQRLILCMCAQLQIGAGAQFPFDQLPHDVALSVFAIVHKGAFAKMRYCT</sequence>
<dbReference type="STRING" id="1297569.MESS2_p200007"/>
<dbReference type="AlphaFoldDB" id="M5EWS3"/>
<accession>M5EWS3</accession>
<evidence type="ECO:0000313" key="1">
    <source>
        <dbReference type="EMBL" id="CCV09509.1"/>
    </source>
</evidence>
<name>M5EWS3_9HYPH</name>
<organism evidence="1 2">
    <name type="scientific">Mesorhizobium metallidurans STM 2683</name>
    <dbReference type="NCBI Taxonomy" id="1297569"/>
    <lineage>
        <taxon>Bacteria</taxon>
        <taxon>Pseudomonadati</taxon>
        <taxon>Pseudomonadota</taxon>
        <taxon>Alphaproteobacteria</taxon>
        <taxon>Hyphomicrobiales</taxon>
        <taxon>Phyllobacteriaceae</taxon>
        <taxon>Mesorhizobium</taxon>
    </lineage>
</organism>
<keyword evidence="2" id="KW-1185">Reference proteome</keyword>
<dbReference type="EMBL" id="CAUM01000184">
    <property type="protein sequence ID" value="CCV09509.1"/>
    <property type="molecule type" value="Genomic_DNA"/>
</dbReference>
<comment type="caution">
    <text evidence="1">The sequence shown here is derived from an EMBL/GenBank/DDBJ whole genome shotgun (WGS) entry which is preliminary data.</text>
</comment>
<gene>
    <name evidence="1" type="ORF">MESS2_p200007</name>
</gene>
<dbReference type="Proteomes" id="UP000012062">
    <property type="component" value="Unassembled WGS sequence"/>
</dbReference>
<protein>
    <submittedName>
        <fullName evidence="1">Uncharacterized protein</fullName>
    </submittedName>
</protein>
<proteinExistence type="predicted"/>